<proteinExistence type="inferred from homology"/>
<evidence type="ECO:0000256" key="12">
    <source>
        <dbReference type="PIRSR" id="PIRSR602401-1"/>
    </source>
</evidence>
<keyword evidence="4 12" id="KW-0349">Heme</keyword>
<gene>
    <name evidence="14" type="ORF">L1049_007841</name>
</gene>
<keyword evidence="15" id="KW-1185">Reference proteome</keyword>
<evidence type="ECO:0000256" key="1">
    <source>
        <dbReference type="ARBA" id="ARBA00001971"/>
    </source>
</evidence>
<dbReference type="Proteomes" id="UP001415857">
    <property type="component" value="Unassembled WGS sequence"/>
</dbReference>
<evidence type="ECO:0000256" key="6">
    <source>
        <dbReference type="ARBA" id="ARBA00022723"/>
    </source>
</evidence>
<evidence type="ECO:0000256" key="13">
    <source>
        <dbReference type="RuleBase" id="RU000461"/>
    </source>
</evidence>
<evidence type="ECO:0000313" key="14">
    <source>
        <dbReference type="EMBL" id="KAK9289683.1"/>
    </source>
</evidence>
<dbReference type="InterPro" id="IPR002401">
    <property type="entry name" value="Cyt_P450_E_grp-I"/>
</dbReference>
<protein>
    <recommendedName>
        <fullName evidence="16">Flavone synthase II</fullName>
    </recommendedName>
</protein>
<dbReference type="FunFam" id="1.10.630.10:FF:000126">
    <property type="entry name" value="Predicted protein"/>
    <property type="match status" value="1"/>
</dbReference>
<dbReference type="CDD" id="cd20655">
    <property type="entry name" value="CYP93"/>
    <property type="match status" value="1"/>
</dbReference>
<dbReference type="GO" id="GO:0005506">
    <property type="term" value="F:iron ion binding"/>
    <property type="evidence" value="ECO:0007669"/>
    <property type="project" value="InterPro"/>
</dbReference>
<comment type="similarity">
    <text evidence="3 13">Belongs to the cytochrome P450 family.</text>
</comment>
<evidence type="ECO:0000313" key="15">
    <source>
        <dbReference type="Proteomes" id="UP001415857"/>
    </source>
</evidence>
<comment type="cofactor">
    <cofactor evidence="1 12">
        <name>heme</name>
        <dbReference type="ChEBI" id="CHEBI:30413"/>
    </cofactor>
</comment>
<comment type="subcellular location">
    <subcellularLocation>
        <location evidence="2">Membrane</location>
        <topology evidence="2">Single-pass membrane protein</topology>
    </subcellularLocation>
</comment>
<evidence type="ECO:0000256" key="10">
    <source>
        <dbReference type="ARBA" id="ARBA00023033"/>
    </source>
</evidence>
<dbReference type="Gene3D" id="1.10.630.10">
    <property type="entry name" value="Cytochrome P450"/>
    <property type="match status" value="1"/>
</dbReference>
<dbReference type="SUPFAM" id="SSF48264">
    <property type="entry name" value="Cytochrome P450"/>
    <property type="match status" value="1"/>
</dbReference>
<dbReference type="AlphaFoldDB" id="A0AAP0S2K2"/>
<keyword evidence="11" id="KW-0472">Membrane</keyword>
<evidence type="ECO:0000256" key="11">
    <source>
        <dbReference type="ARBA" id="ARBA00023136"/>
    </source>
</evidence>
<evidence type="ECO:0000256" key="5">
    <source>
        <dbReference type="ARBA" id="ARBA00022692"/>
    </source>
</evidence>
<keyword evidence="7" id="KW-1133">Transmembrane helix</keyword>
<comment type="caution">
    <text evidence="14">The sequence shown here is derived from an EMBL/GenBank/DDBJ whole genome shotgun (WGS) entry which is preliminary data.</text>
</comment>
<keyword evidence="9 12" id="KW-0408">Iron</keyword>
<dbReference type="InterPro" id="IPR001128">
    <property type="entry name" value="Cyt_P450"/>
</dbReference>
<keyword evidence="5" id="KW-0812">Transmembrane</keyword>
<keyword evidence="6 12" id="KW-0479">Metal-binding</keyword>
<evidence type="ECO:0008006" key="16">
    <source>
        <dbReference type="Google" id="ProtNLM"/>
    </source>
</evidence>
<dbReference type="InterPro" id="IPR017972">
    <property type="entry name" value="Cyt_P450_CS"/>
</dbReference>
<dbReference type="PANTHER" id="PTHR47944:SF17">
    <property type="entry name" value="3,9-DIHYDROXYPTEROCARPAN 6A-MONOOXYGENASE"/>
    <property type="match status" value="1"/>
</dbReference>
<dbReference type="PRINTS" id="PR00385">
    <property type="entry name" value="P450"/>
</dbReference>
<dbReference type="Pfam" id="PF00067">
    <property type="entry name" value="p450"/>
    <property type="match status" value="1"/>
</dbReference>
<dbReference type="EMBL" id="JBBPBK010000002">
    <property type="protein sequence ID" value="KAK9289683.1"/>
    <property type="molecule type" value="Genomic_DNA"/>
</dbReference>
<reference evidence="14 15" key="1">
    <citation type="journal article" date="2024" name="Plant J.">
        <title>Genome sequences and population genomics reveal climatic adaptation and genomic divergence between two closely related sweetgum species.</title>
        <authorList>
            <person name="Xu W.Q."/>
            <person name="Ren C.Q."/>
            <person name="Zhang X.Y."/>
            <person name="Comes H.P."/>
            <person name="Liu X.H."/>
            <person name="Li Y.G."/>
            <person name="Kettle C.J."/>
            <person name="Jalonen R."/>
            <person name="Gaisberger H."/>
            <person name="Ma Y.Z."/>
            <person name="Qiu Y.X."/>
        </authorList>
    </citation>
    <scope>NUCLEOTIDE SEQUENCE [LARGE SCALE GENOMIC DNA]</scope>
    <source>
        <strain evidence="14">Hangzhou</strain>
    </source>
</reference>
<evidence type="ECO:0000256" key="9">
    <source>
        <dbReference type="ARBA" id="ARBA00023004"/>
    </source>
</evidence>
<dbReference type="PANTHER" id="PTHR47944">
    <property type="entry name" value="CYTOCHROME P450 98A9"/>
    <property type="match status" value="1"/>
</dbReference>
<dbReference type="GO" id="GO:0004497">
    <property type="term" value="F:monooxygenase activity"/>
    <property type="evidence" value="ECO:0007669"/>
    <property type="project" value="UniProtKB-KW"/>
</dbReference>
<evidence type="ECO:0000256" key="4">
    <source>
        <dbReference type="ARBA" id="ARBA00022617"/>
    </source>
</evidence>
<accession>A0AAP0S2K2</accession>
<feature type="binding site" description="axial binding residue" evidence="12">
    <location>
        <position position="370"/>
    </location>
    <ligand>
        <name>heme</name>
        <dbReference type="ChEBI" id="CHEBI:30413"/>
    </ligand>
    <ligandPart>
        <name>Fe</name>
        <dbReference type="ChEBI" id="CHEBI:18248"/>
    </ligandPart>
</feature>
<name>A0AAP0S2K2_LIQFO</name>
<dbReference type="GO" id="GO:0016020">
    <property type="term" value="C:membrane"/>
    <property type="evidence" value="ECO:0007669"/>
    <property type="project" value="UniProtKB-SubCell"/>
</dbReference>
<organism evidence="14 15">
    <name type="scientific">Liquidambar formosana</name>
    <name type="common">Formosan gum</name>
    <dbReference type="NCBI Taxonomy" id="63359"/>
    <lineage>
        <taxon>Eukaryota</taxon>
        <taxon>Viridiplantae</taxon>
        <taxon>Streptophyta</taxon>
        <taxon>Embryophyta</taxon>
        <taxon>Tracheophyta</taxon>
        <taxon>Spermatophyta</taxon>
        <taxon>Magnoliopsida</taxon>
        <taxon>eudicotyledons</taxon>
        <taxon>Gunneridae</taxon>
        <taxon>Pentapetalae</taxon>
        <taxon>Saxifragales</taxon>
        <taxon>Altingiaceae</taxon>
        <taxon>Liquidambar</taxon>
    </lineage>
</organism>
<dbReference type="PRINTS" id="PR00463">
    <property type="entry name" value="EP450I"/>
</dbReference>
<keyword evidence="8 13" id="KW-0560">Oxidoreductase</keyword>
<evidence type="ECO:0000256" key="7">
    <source>
        <dbReference type="ARBA" id="ARBA00022989"/>
    </source>
</evidence>
<dbReference type="GO" id="GO:0020037">
    <property type="term" value="F:heme binding"/>
    <property type="evidence" value="ECO:0007669"/>
    <property type="project" value="InterPro"/>
</dbReference>
<evidence type="ECO:0000256" key="8">
    <source>
        <dbReference type="ARBA" id="ARBA00023002"/>
    </source>
</evidence>
<evidence type="ECO:0000256" key="2">
    <source>
        <dbReference type="ARBA" id="ARBA00004167"/>
    </source>
</evidence>
<dbReference type="InterPro" id="IPR036396">
    <property type="entry name" value="Cyt_P450_sf"/>
</dbReference>
<evidence type="ECO:0000256" key="3">
    <source>
        <dbReference type="ARBA" id="ARBA00010617"/>
    </source>
</evidence>
<dbReference type="GO" id="GO:0016705">
    <property type="term" value="F:oxidoreductase activity, acting on paired donors, with incorporation or reduction of molecular oxygen"/>
    <property type="evidence" value="ECO:0007669"/>
    <property type="project" value="InterPro"/>
</dbReference>
<sequence length="434" mass="49437">MAKEFLKTHDASFSNRPRTIANTFVTYNSSDFALAPYGPYWKFMKKILMSELLSVTTLGQHLPIRREEIRFFLQLVLKKAEAGESVNVGIELMRVSNNIITRMIMGKRCCGNEDEAGQVKMMVYEMNDVTGKYNMADYIWFCKYFDFQGFRKRLEVAHGKYDEMMERIIGQHEEVRRKRKEMGGDGGDTTTKDVLDLLLDIVEDEEAEIKLTKENIKGFILNIFGGATDTSSLTIKWALSELINHPKIMERARQEIDSVIGKDRLVEESDAANLPYLYAIIKETLRLHPVGPLIIRECSESCTISGYEIPAKTRLYLNLWAIGRDPKHWENPLEFRPERFICEEGSGKSPLDIRGQDFHYMPFGNGRRGCPGTSLALKVVQTGLASIIQCFEWKLTDKGSDTVDMEEGPGATLRKAHSLVVLPVARLNPFPPIF</sequence>
<keyword evidence="10 13" id="KW-0503">Monooxygenase</keyword>
<dbReference type="PROSITE" id="PS00086">
    <property type="entry name" value="CYTOCHROME_P450"/>
    <property type="match status" value="1"/>
</dbReference>